<dbReference type="Proteomes" id="UP000781958">
    <property type="component" value="Unassembled WGS sequence"/>
</dbReference>
<reference evidence="10 11" key="1">
    <citation type="submission" date="2021-03" db="EMBL/GenBank/DDBJ databases">
        <title>Genomic Encyclopedia of Type Strains, Phase III (KMG-III): the genomes of soil and plant-associated and newly described type strains.</title>
        <authorList>
            <person name="Whitman W."/>
        </authorList>
    </citation>
    <scope>NUCLEOTIDE SEQUENCE [LARGE SCALE GENOMIC DNA]</scope>
    <source>
        <strain evidence="10 11">IMMIB AFH-6</strain>
    </source>
</reference>
<dbReference type="SUPFAM" id="SSF55785">
    <property type="entry name" value="PYP-like sensor domain (PAS domain)"/>
    <property type="match status" value="3"/>
</dbReference>
<dbReference type="EC" id="2.7.13.3" evidence="2"/>
<evidence type="ECO:0000259" key="7">
    <source>
        <dbReference type="PROSITE" id="PS50109"/>
    </source>
</evidence>
<keyword evidence="3 4" id="KW-0597">Phosphoprotein</keyword>
<keyword evidence="6" id="KW-0812">Transmembrane</keyword>
<feature type="region of interest" description="Disordered" evidence="5">
    <location>
        <begin position="1"/>
        <end position="25"/>
    </location>
</feature>
<sequence>MDDASSSFLDGTRVESPAEWAGHTPERSGGVLATAALAVLILAGLAAMGAGLVLDQDPVGWVGVVLAVLGIAGLVLRLGRARQRLSHVGSLLGGALEGVPAGQFVCDGNGRAVFVNAAFRRLTGWTEDESPIHALARQFAADADSAGEFRRLLDRVRGGAAGTVELPVPTEGQGVEWRRVQAQPIDGHPGAILWRVEDITARRELEQVMQREQTKLADFMDNAPIGFFSVDQDGHFLFVNATLAKWLGCTPGDLVDGGVGGARRLHEVLANPPANSAPFDLLEGGGLEQRGDVAMRGLNGRRFQASVAQTVVVGDDGRTVHTRSVVRDLTPEREWQEALRLSEQRFQRFFEDAPIGIARVDDGGRLAECNQAFLALIGTDAGSVIGRPITDLFVPAERAPVAERLSAVQGGADPATPLEVRLSGGRDLVAQLYARRLDSLAGGVGGDGGADLMLHFIDMTERKGLEAQFAQSQKMQAVGQLAGGVAHDFNNLLTAMIGFCDLLLLRHKPGDQSFSDIMQIKQNANRAANLVRQLLAFSRQQTLQPRILSVTDVLAELANLMRRLIGENIELKMLHGRDIGFVKVDQNQLEQVIINLVVNARDAMAGGGRLTIVTSNHTVDQPLRREHETIPAGDYVSIEVIDTGCGIPKENLQRIFEPFFSTKEVGSGTGLGLSTVYGIVRQTGGFVLVESVVGEGTTFTILLPRHQGEAKRPDQGEPRERRGSDLTGSGTILLVEDEDAVRVFSARALRNKGYQVLEAKNGEAALQQIGADGTGIDLLITDVVMPQMDGPTLARHVRQKRADMRVIFISGYAEDRLGDIDGVEVAHFLPKPFSLKQLASKVKEVMREGK</sequence>
<evidence type="ECO:0000256" key="3">
    <source>
        <dbReference type="ARBA" id="ARBA00022553"/>
    </source>
</evidence>
<dbReference type="Pfam" id="PF13426">
    <property type="entry name" value="PAS_9"/>
    <property type="match status" value="1"/>
</dbReference>
<dbReference type="PROSITE" id="PS50109">
    <property type="entry name" value="HIS_KIN"/>
    <property type="match status" value="1"/>
</dbReference>
<protein>
    <recommendedName>
        <fullName evidence="2">histidine kinase</fullName>
        <ecNumber evidence="2">2.7.13.3</ecNumber>
    </recommendedName>
</protein>
<accession>A0ABS4SMU3</accession>
<evidence type="ECO:0000313" key="10">
    <source>
        <dbReference type="EMBL" id="MBP2293554.1"/>
    </source>
</evidence>
<feature type="modified residue" description="4-aspartylphosphate" evidence="4">
    <location>
        <position position="782"/>
    </location>
</feature>
<dbReference type="SUPFAM" id="SSF52172">
    <property type="entry name" value="CheY-like"/>
    <property type="match status" value="1"/>
</dbReference>
<feature type="domain" description="Response regulatory" evidence="8">
    <location>
        <begin position="731"/>
        <end position="846"/>
    </location>
</feature>
<dbReference type="InterPro" id="IPR005467">
    <property type="entry name" value="His_kinase_dom"/>
</dbReference>
<gene>
    <name evidence="10" type="ORF">J2851_003337</name>
</gene>
<keyword evidence="6" id="KW-1133">Transmembrane helix</keyword>
<keyword evidence="10" id="KW-0418">Kinase</keyword>
<feature type="region of interest" description="Disordered" evidence="5">
    <location>
        <begin position="704"/>
        <end position="728"/>
    </location>
</feature>
<dbReference type="InterPro" id="IPR004358">
    <property type="entry name" value="Sig_transdc_His_kin-like_C"/>
</dbReference>
<dbReference type="PROSITE" id="PS50110">
    <property type="entry name" value="RESPONSE_REGULATORY"/>
    <property type="match status" value="1"/>
</dbReference>
<dbReference type="InterPro" id="IPR001789">
    <property type="entry name" value="Sig_transdc_resp-reg_receiver"/>
</dbReference>
<organism evidence="10 11">
    <name type="scientific">Azospirillum rugosum</name>
    <dbReference type="NCBI Taxonomy" id="416170"/>
    <lineage>
        <taxon>Bacteria</taxon>
        <taxon>Pseudomonadati</taxon>
        <taxon>Pseudomonadota</taxon>
        <taxon>Alphaproteobacteria</taxon>
        <taxon>Rhodospirillales</taxon>
        <taxon>Azospirillaceae</taxon>
        <taxon>Azospirillum</taxon>
    </lineage>
</organism>
<dbReference type="InterPro" id="IPR013656">
    <property type="entry name" value="PAS_4"/>
</dbReference>
<keyword evidence="10" id="KW-0808">Transferase</keyword>
<dbReference type="Gene3D" id="3.30.565.10">
    <property type="entry name" value="Histidine kinase-like ATPase, C-terminal domain"/>
    <property type="match status" value="1"/>
</dbReference>
<dbReference type="InterPro" id="IPR036097">
    <property type="entry name" value="HisK_dim/P_sf"/>
</dbReference>
<evidence type="ECO:0000256" key="4">
    <source>
        <dbReference type="PROSITE-ProRule" id="PRU00169"/>
    </source>
</evidence>
<dbReference type="SMART" id="SM00091">
    <property type="entry name" value="PAS"/>
    <property type="match status" value="3"/>
</dbReference>
<dbReference type="EMBL" id="JAGINP010000011">
    <property type="protein sequence ID" value="MBP2293554.1"/>
    <property type="molecule type" value="Genomic_DNA"/>
</dbReference>
<dbReference type="PANTHER" id="PTHR43065:SF42">
    <property type="entry name" value="TWO-COMPONENT SENSOR PPRA"/>
    <property type="match status" value="1"/>
</dbReference>
<dbReference type="Gene3D" id="3.40.50.2300">
    <property type="match status" value="1"/>
</dbReference>
<feature type="domain" description="PAS" evidence="9">
    <location>
        <begin position="95"/>
        <end position="129"/>
    </location>
</feature>
<feature type="transmembrane region" description="Helical" evidence="6">
    <location>
        <begin position="31"/>
        <end position="53"/>
    </location>
</feature>
<feature type="compositionally biased region" description="Basic and acidic residues" evidence="5">
    <location>
        <begin position="706"/>
        <end position="724"/>
    </location>
</feature>
<evidence type="ECO:0000313" key="11">
    <source>
        <dbReference type="Proteomes" id="UP000781958"/>
    </source>
</evidence>
<dbReference type="InterPro" id="IPR003594">
    <property type="entry name" value="HATPase_dom"/>
</dbReference>
<evidence type="ECO:0000256" key="5">
    <source>
        <dbReference type="SAM" id="MobiDB-lite"/>
    </source>
</evidence>
<evidence type="ECO:0000256" key="6">
    <source>
        <dbReference type="SAM" id="Phobius"/>
    </source>
</evidence>
<dbReference type="InterPro" id="IPR035965">
    <property type="entry name" value="PAS-like_dom_sf"/>
</dbReference>
<dbReference type="GO" id="GO:0004673">
    <property type="term" value="F:protein histidine kinase activity"/>
    <property type="evidence" value="ECO:0007669"/>
    <property type="project" value="UniProtKB-EC"/>
</dbReference>
<dbReference type="CDD" id="cd00130">
    <property type="entry name" value="PAS"/>
    <property type="match status" value="2"/>
</dbReference>
<dbReference type="InterPro" id="IPR011006">
    <property type="entry name" value="CheY-like_superfamily"/>
</dbReference>
<comment type="catalytic activity">
    <reaction evidence="1">
        <text>ATP + protein L-histidine = ADP + protein N-phospho-L-histidine.</text>
        <dbReference type="EC" id="2.7.13.3"/>
    </reaction>
</comment>
<keyword evidence="6" id="KW-0472">Membrane</keyword>
<dbReference type="Pfam" id="PF08448">
    <property type="entry name" value="PAS_4"/>
    <property type="match status" value="2"/>
</dbReference>
<dbReference type="SMART" id="SM00387">
    <property type="entry name" value="HATPase_c"/>
    <property type="match status" value="1"/>
</dbReference>
<dbReference type="PROSITE" id="PS50112">
    <property type="entry name" value="PAS"/>
    <property type="match status" value="3"/>
</dbReference>
<dbReference type="Pfam" id="PF00512">
    <property type="entry name" value="HisKA"/>
    <property type="match status" value="1"/>
</dbReference>
<evidence type="ECO:0000259" key="9">
    <source>
        <dbReference type="PROSITE" id="PS50112"/>
    </source>
</evidence>
<dbReference type="RefSeq" id="WP_307420449.1">
    <property type="nucleotide sequence ID" value="NZ_JAGINP010000011.1"/>
</dbReference>
<dbReference type="SUPFAM" id="SSF47384">
    <property type="entry name" value="Homodimeric domain of signal transducing histidine kinase"/>
    <property type="match status" value="1"/>
</dbReference>
<feature type="domain" description="Histidine kinase" evidence="7">
    <location>
        <begin position="484"/>
        <end position="707"/>
    </location>
</feature>
<feature type="domain" description="PAS" evidence="9">
    <location>
        <begin position="342"/>
        <end position="412"/>
    </location>
</feature>
<dbReference type="InterPro" id="IPR000014">
    <property type="entry name" value="PAS"/>
</dbReference>
<dbReference type="SMART" id="SM00388">
    <property type="entry name" value="HisKA"/>
    <property type="match status" value="1"/>
</dbReference>
<evidence type="ECO:0000259" key="8">
    <source>
        <dbReference type="PROSITE" id="PS50110"/>
    </source>
</evidence>
<proteinExistence type="predicted"/>
<feature type="domain" description="PAS" evidence="9">
    <location>
        <begin position="212"/>
        <end position="256"/>
    </location>
</feature>
<dbReference type="Pfam" id="PF02518">
    <property type="entry name" value="HATPase_c"/>
    <property type="match status" value="1"/>
</dbReference>
<dbReference type="PRINTS" id="PR00344">
    <property type="entry name" value="BCTRLSENSOR"/>
</dbReference>
<dbReference type="SUPFAM" id="SSF55874">
    <property type="entry name" value="ATPase domain of HSP90 chaperone/DNA topoisomerase II/histidine kinase"/>
    <property type="match status" value="1"/>
</dbReference>
<comment type="caution">
    <text evidence="10">The sequence shown here is derived from an EMBL/GenBank/DDBJ whole genome shotgun (WGS) entry which is preliminary data.</text>
</comment>
<dbReference type="SMART" id="SM00448">
    <property type="entry name" value="REC"/>
    <property type="match status" value="1"/>
</dbReference>
<name>A0ABS4SMU3_9PROT</name>
<dbReference type="NCBIfam" id="TIGR00229">
    <property type="entry name" value="sensory_box"/>
    <property type="match status" value="2"/>
</dbReference>
<dbReference type="CDD" id="cd00082">
    <property type="entry name" value="HisKA"/>
    <property type="match status" value="1"/>
</dbReference>
<dbReference type="Pfam" id="PF00072">
    <property type="entry name" value="Response_reg"/>
    <property type="match status" value="1"/>
</dbReference>
<dbReference type="InterPro" id="IPR036890">
    <property type="entry name" value="HATPase_C_sf"/>
</dbReference>
<dbReference type="Gene3D" id="3.30.450.20">
    <property type="entry name" value="PAS domain"/>
    <property type="match status" value="3"/>
</dbReference>
<dbReference type="PANTHER" id="PTHR43065">
    <property type="entry name" value="SENSOR HISTIDINE KINASE"/>
    <property type="match status" value="1"/>
</dbReference>
<dbReference type="Gene3D" id="1.10.287.130">
    <property type="match status" value="1"/>
</dbReference>
<evidence type="ECO:0000256" key="2">
    <source>
        <dbReference type="ARBA" id="ARBA00012438"/>
    </source>
</evidence>
<keyword evidence="11" id="KW-1185">Reference proteome</keyword>
<evidence type="ECO:0000256" key="1">
    <source>
        <dbReference type="ARBA" id="ARBA00000085"/>
    </source>
</evidence>
<dbReference type="InterPro" id="IPR003661">
    <property type="entry name" value="HisK_dim/P_dom"/>
</dbReference>
<feature type="transmembrane region" description="Helical" evidence="6">
    <location>
        <begin position="59"/>
        <end position="78"/>
    </location>
</feature>